<accession>R0MLH8</accession>
<evidence type="ECO:0008006" key="3">
    <source>
        <dbReference type="Google" id="ProtNLM"/>
    </source>
</evidence>
<dbReference type="VEuPathDB" id="MicrosporidiaDB:NBO_63g0007"/>
<dbReference type="AlphaFoldDB" id="R0MLH8"/>
<dbReference type="Proteomes" id="UP000016927">
    <property type="component" value="Unassembled WGS sequence"/>
</dbReference>
<proteinExistence type="predicted"/>
<sequence>MFIKGDSNVSIFISELRKLEGREKVIKALVERRKMLECDNKSLELSNVLKMMYFAINQQDIDTMLFIKAIGSKELNTKRYGYLGLLLSDDEEHLILMPNTIMKDLQNKKTREIALNFLCNVKTSSNTFHDLASYVCTRNNNDKYIAKSTIAKSKIAENERISLIGNSESLILTKIQIIIGKMNMNEDVIIMENDKSFLYAYYATTSNSFLKLKLIQFYKLLNEKNKINLSKNFFQCLEKDIILPHESIKPLIDIALSIEIVDLFLSFNNATQKVESFLFRLIDSQNPNSRYMGLKLAMKYKIFSNQAIDKSIKCGLHNPICFETLMFFINKSTHKEIYKRKEEIRFIMDKLFVKVSEAKNIVNDIVLKVLEYAKDEFYLKIYYENPEICFIKEFDRTVSDELKLVYYNKLLQKTKIKYFYLLYSLMPKNCDKPEFYEELFQNHLEIIVNSKTKKGPRILEKLIMAYLYFDNLDFYRDALVKKYNEVASEFKKVIKDGICLMNVKCNDRTLLLEQGIVLKYNLSGTSLIIKIKGNVERVEVKVKKECLRRKNTFIENDFNVLEYEIPTTHTAALTFISNNKKYLQNLYLY</sequence>
<keyword evidence="2" id="KW-1185">Reference proteome</keyword>
<dbReference type="InterPro" id="IPR011989">
    <property type="entry name" value="ARM-like"/>
</dbReference>
<evidence type="ECO:0000313" key="2">
    <source>
        <dbReference type="Proteomes" id="UP000016927"/>
    </source>
</evidence>
<dbReference type="Gene3D" id="1.25.10.10">
    <property type="entry name" value="Leucine-rich Repeat Variant"/>
    <property type="match status" value="1"/>
</dbReference>
<reference evidence="1 2" key="1">
    <citation type="journal article" date="2013" name="BMC Genomics">
        <title>Comparative genomics of parasitic silkworm microsporidia reveal an association between genome expansion and host adaptation.</title>
        <authorList>
            <person name="Pan G."/>
            <person name="Xu J."/>
            <person name="Li T."/>
            <person name="Xia Q."/>
            <person name="Liu S.L."/>
            <person name="Zhang G."/>
            <person name="Li S."/>
            <person name="Li C."/>
            <person name="Liu H."/>
            <person name="Yang L."/>
            <person name="Liu T."/>
            <person name="Zhang X."/>
            <person name="Wu Z."/>
            <person name="Fan W."/>
            <person name="Dang X."/>
            <person name="Xiang H."/>
            <person name="Tao M."/>
            <person name="Li Y."/>
            <person name="Hu J."/>
            <person name="Li Z."/>
            <person name="Lin L."/>
            <person name="Luo J."/>
            <person name="Geng L."/>
            <person name="Wang L."/>
            <person name="Long M."/>
            <person name="Wan Y."/>
            <person name="He N."/>
            <person name="Zhang Z."/>
            <person name="Lu C."/>
            <person name="Keeling P.J."/>
            <person name="Wang J."/>
            <person name="Xiang Z."/>
            <person name="Zhou Z."/>
        </authorList>
    </citation>
    <scope>NUCLEOTIDE SEQUENCE [LARGE SCALE GENOMIC DNA]</scope>
    <source>
        <strain evidence="2">CQ1 / CVCC 102059</strain>
    </source>
</reference>
<dbReference type="OMA" id="DEYVIMA"/>
<dbReference type="EMBL" id="KB908971">
    <property type="protein sequence ID" value="EOB13688.1"/>
    <property type="molecule type" value="Genomic_DNA"/>
</dbReference>
<name>R0MLH8_NOSB1</name>
<organism evidence="1 2">
    <name type="scientific">Nosema bombycis (strain CQ1 / CVCC 102059)</name>
    <name type="common">Microsporidian parasite</name>
    <name type="synonym">Pebrine of silkworm</name>
    <dbReference type="NCBI Taxonomy" id="578461"/>
    <lineage>
        <taxon>Eukaryota</taxon>
        <taxon>Fungi</taxon>
        <taxon>Fungi incertae sedis</taxon>
        <taxon>Microsporidia</taxon>
        <taxon>Nosematidae</taxon>
        <taxon>Nosema</taxon>
    </lineage>
</organism>
<dbReference type="OrthoDB" id="28053at2759"/>
<evidence type="ECO:0000313" key="1">
    <source>
        <dbReference type="EMBL" id="EOB13688.1"/>
    </source>
</evidence>
<gene>
    <name evidence="1" type="ORF">NBO_63g0007</name>
</gene>
<protein>
    <recommendedName>
        <fullName evidence="3">Clathrin/coatomer adaptor adaptin-like N-terminal domain-containing protein</fullName>
    </recommendedName>
</protein>
<dbReference type="HOGENOM" id="CLU_451335_0_0_1"/>